<accession>A0A7X6BF97</accession>
<evidence type="ECO:0000313" key="8">
    <source>
        <dbReference type="EMBL" id="NJC04250.1"/>
    </source>
</evidence>
<dbReference type="Proteomes" id="UP000558192">
    <property type="component" value="Unassembled WGS sequence"/>
</dbReference>
<dbReference type="Gene3D" id="3.30.1150.10">
    <property type="match status" value="1"/>
</dbReference>
<dbReference type="GO" id="GO:0016020">
    <property type="term" value="C:membrane"/>
    <property type="evidence" value="ECO:0007669"/>
    <property type="project" value="UniProtKB-SubCell"/>
</dbReference>
<proteinExistence type="predicted"/>
<dbReference type="InterPro" id="IPR037682">
    <property type="entry name" value="TonB_C"/>
</dbReference>
<name>A0A7X6BF97_9SPHN</name>
<dbReference type="NCBIfam" id="TIGR01352">
    <property type="entry name" value="tonB_Cterm"/>
    <property type="match status" value="1"/>
</dbReference>
<feature type="region of interest" description="Disordered" evidence="5">
    <location>
        <begin position="112"/>
        <end position="163"/>
    </location>
</feature>
<sequence>MRRQLASNADRARSVGLAALIHLGIGYALLTGLGVTPVPAKLAEPLTLLDITDRPEPEPPAVPMLPEPAPKPTERAADPEGAAGPPALKNTPTPVVAPPPVIRLPVPPPLPAAPIAGTGTAPNPGAAPVDGPGTGRGGEGDGLGAGRFGNGTGGGGAGGMAQEPEYRSGRMEWRDVPPQVQAQGARGLVRFRILVATDGRVRDCRVTRSSGFPGLDAATCNAAIRRLRWYPATNTAGQPVEAWIPGSNEWIPRPGADRWVDPVEVRD</sequence>
<evidence type="ECO:0000256" key="6">
    <source>
        <dbReference type="SAM" id="Phobius"/>
    </source>
</evidence>
<feature type="domain" description="TonB C-terminal" evidence="7">
    <location>
        <begin position="161"/>
        <end position="257"/>
    </location>
</feature>
<feature type="compositionally biased region" description="Low complexity" evidence="5">
    <location>
        <begin position="79"/>
        <end position="94"/>
    </location>
</feature>
<evidence type="ECO:0000313" key="9">
    <source>
        <dbReference type="Proteomes" id="UP000558192"/>
    </source>
</evidence>
<protein>
    <submittedName>
        <fullName evidence="8">Protein TonB</fullName>
    </submittedName>
</protein>
<feature type="region of interest" description="Disordered" evidence="5">
    <location>
        <begin position="51"/>
        <end position="99"/>
    </location>
</feature>
<gene>
    <name evidence="8" type="ORF">GGQ97_000043</name>
</gene>
<organism evidence="8 9">
    <name type="scientific">Sphingomonas kaistensis</name>
    <dbReference type="NCBI Taxonomy" id="298708"/>
    <lineage>
        <taxon>Bacteria</taxon>
        <taxon>Pseudomonadati</taxon>
        <taxon>Pseudomonadota</taxon>
        <taxon>Alphaproteobacteria</taxon>
        <taxon>Sphingomonadales</taxon>
        <taxon>Sphingomonadaceae</taxon>
        <taxon>Sphingomonas</taxon>
    </lineage>
</organism>
<comment type="subcellular location">
    <subcellularLocation>
        <location evidence="1">Membrane</location>
        <topology evidence="1">Single-pass membrane protein</topology>
    </subcellularLocation>
</comment>
<evidence type="ECO:0000259" key="7">
    <source>
        <dbReference type="PROSITE" id="PS52015"/>
    </source>
</evidence>
<feature type="compositionally biased region" description="Low complexity" evidence="5">
    <location>
        <begin position="113"/>
        <end position="131"/>
    </location>
</feature>
<dbReference type="AlphaFoldDB" id="A0A7X6BF97"/>
<keyword evidence="3 6" id="KW-1133">Transmembrane helix</keyword>
<feature type="transmembrane region" description="Helical" evidence="6">
    <location>
        <begin position="12"/>
        <end position="35"/>
    </location>
</feature>
<evidence type="ECO:0000256" key="5">
    <source>
        <dbReference type="SAM" id="MobiDB-lite"/>
    </source>
</evidence>
<keyword evidence="9" id="KW-1185">Reference proteome</keyword>
<dbReference type="InterPro" id="IPR006260">
    <property type="entry name" value="TonB/TolA_C"/>
</dbReference>
<keyword evidence="4 6" id="KW-0472">Membrane</keyword>
<keyword evidence="2 6" id="KW-0812">Transmembrane</keyword>
<comment type="caution">
    <text evidence="8">The sequence shown here is derived from an EMBL/GenBank/DDBJ whole genome shotgun (WGS) entry which is preliminary data.</text>
</comment>
<evidence type="ECO:0000256" key="2">
    <source>
        <dbReference type="ARBA" id="ARBA00022692"/>
    </source>
</evidence>
<evidence type="ECO:0000256" key="4">
    <source>
        <dbReference type="ARBA" id="ARBA00023136"/>
    </source>
</evidence>
<dbReference type="PROSITE" id="PS52015">
    <property type="entry name" value="TONB_CTD"/>
    <property type="match status" value="1"/>
</dbReference>
<reference evidence="8 9" key="1">
    <citation type="submission" date="2020-03" db="EMBL/GenBank/DDBJ databases">
        <title>Genomic Encyclopedia of Type Strains, Phase IV (KMG-IV): sequencing the most valuable type-strain genomes for metagenomic binning, comparative biology and taxonomic classification.</title>
        <authorList>
            <person name="Goeker M."/>
        </authorList>
    </citation>
    <scope>NUCLEOTIDE SEQUENCE [LARGE SCALE GENOMIC DNA]</scope>
    <source>
        <strain evidence="8 9">DSM 16846</strain>
    </source>
</reference>
<feature type="compositionally biased region" description="Pro residues" evidence="5">
    <location>
        <begin position="58"/>
        <end position="71"/>
    </location>
</feature>
<dbReference type="GO" id="GO:0055085">
    <property type="term" value="P:transmembrane transport"/>
    <property type="evidence" value="ECO:0007669"/>
    <property type="project" value="InterPro"/>
</dbReference>
<dbReference type="SUPFAM" id="SSF74653">
    <property type="entry name" value="TolA/TonB C-terminal domain"/>
    <property type="match status" value="1"/>
</dbReference>
<evidence type="ECO:0000256" key="1">
    <source>
        <dbReference type="ARBA" id="ARBA00004167"/>
    </source>
</evidence>
<dbReference type="Pfam" id="PF03544">
    <property type="entry name" value="TonB_C"/>
    <property type="match status" value="1"/>
</dbReference>
<dbReference type="RefSeq" id="WP_168067097.1">
    <property type="nucleotide sequence ID" value="NZ_JAATJC010000001.1"/>
</dbReference>
<dbReference type="EMBL" id="JAATJC010000001">
    <property type="protein sequence ID" value="NJC04250.1"/>
    <property type="molecule type" value="Genomic_DNA"/>
</dbReference>
<feature type="compositionally biased region" description="Gly residues" evidence="5">
    <location>
        <begin position="132"/>
        <end position="159"/>
    </location>
</feature>
<evidence type="ECO:0000256" key="3">
    <source>
        <dbReference type="ARBA" id="ARBA00022989"/>
    </source>
</evidence>